<dbReference type="Proteomes" id="UP000224567">
    <property type="component" value="Unassembled WGS sequence"/>
</dbReference>
<dbReference type="SMART" id="SM00414">
    <property type="entry name" value="H2A"/>
    <property type="match status" value="1"/>
</dbReference>
<organism evidence="12 13">
    <name type="scientific">Capsicum baccatum</name>
    <name type="common">Peruvian pepper</name>
    <dbReference type="NCBI Taxonomy" id="33114"/>
    <lineage>
        <taxon>Eukaryota</taxon>
        <taxon>Viridiplantae</taxon>
        <taxon>Streptophyta</taxon>
        <taxon>Embryophyta</taxon>
        <taxon>Tracheophyta</taxon>
        <taxon>Spermatophyta</taxon>
        <taxon>Magnoliopsida</taxon>
        <taxon>eudicotyledons</taxon>
        <taxon>Gunneridae</taxon>
        <taxon>Pentapetalae</taxon>
        <taxon>asterids</taxon>
        <taxon>lamiids</taxon>
        <taxon>Solanales</taxon>
        <taxon>Solanaceae</taxon>
        <taxon>Solanoideae</taxon>
        <taxon>Capsiceae</taxon>
        <taxon>Capsicum</taxon>
    </lineage>
</organism>
<evidence type="ECO:0000259" key="10">
    <source>
        <dbReference type="Pfam" id="PF00125"/>
    </source>
</evidence>
<dbReference type="STRING" id="33114.A0A2G2WFB4"/>
<dbReference type="CDD" id="cd00074">
    <property type="entry name" value="HFD_H2A"/>
    <property type="match status" value="1"/>
</dbReference>
<sequence length="120" mass="13353">MATKGKTLTFDSSPSGKKSLARSKKAGLQFPVGRIAHFLRIGKYVQRIVTEAPIFLAADFEYLATEVLEIAGNVARDNKRSRIVPRHIQLTVRHDEELNTLLDDVIICSSGVIPKNHKNL</sequence>
<dbReference type="OrthoDB" id="1918078at2759"/>
<keyword evidence="5 8" id="KW-0238">DNA-binding</keyword>
<comment type="subunit">
    <text evidence="8">The nucleosome is a histone octamer containing two molecules each of H2A, H2B, H3 and H4 assembled in one H3-H4 heterotetramer and two H2A-H2B heterodimers. The octamer wraps approximately 147 bp of DNA.</text>
</comment>
<protein>
    <recommendedName>
        <fullName evidence="8">Histone H2A</fullName>
    </recommendedName>
</protein>
<dbReference type="InterPro" id="IPR032458">
    <property type="entry name" value="Histone_H2A_CS"/>
</dbReference>
<keyword evidence="4 8" id="KW-0158">Chromosome</keyword>
<dbReference type="PANTHER" id="PTHR23430">
    <property type="entry name" value="HISTONE H2A"/>
    <property type="match status" value="1"/>
</dbReference>
<evidence type="ECO:0000313" key="13">
    <source>
        <dbReference type="Proteomes" id="UP000224567"/>
    </source>
</evidence>
<reference evidence="12 13" key="1">
    <citation type="journal article" date="2017" name="Genome Biol.">
        <title>New reference genome sequences of hot pepper reveal the massive evolution of plant disease-resistance genes by retroduplication.</title>
        <authorList>
            <person name="Kim S."/>
            <person name="Park J."/>
            <person name="Yeom S.I."/>
            <person name="Kim Y.M."/>
            <person name="Seo E."/>
            <person name="Kim K.T."/>
            <person name="Kim M.S."/>
            <person name="Lee J.M."/>
            <person name="Cheong K."/>
            <person name="Shin H.S."/>
            <person name="Kim S.B."/>
            <person name="Han K."/>
            <person name="Lee J."/>
            <person name="Park M."/>
            <person name="Lee H.A."/>
            <person name="Lee H.Y."/>
            <person name="Lee Y."/>
            <person name="Oh S."/>
            <person name="Lee J.H."/>
            <person name="Choi E."/>
            <person name="Choi E."/>
            <person name="Lee S.E."/>
            <person name="Jeon J."/>
            <person name="Kim H."/>
            <person name="Choi G."/>
            <person name="Song H."/>
            <person name="Lee J."/>
            <person name="Lee S.C."/>
            <person name="Kwon J.K."/>
            <person name="Lee H.Y."/>
            <person name="Koo N."/>
            <person name="Hong Y."/>
            <person name="Kim R.W."/>
            <person name="Kang W.H."/>
            <person name="Huh J.H."/>
            <person name="Kang B.C."/>
            <person name="Yang T.J."/>
            <person name="Lee Y.H."/>
            <person name="Bennetzen J.L."/>
            <person name="Choi D."/>
        </authorList>
    </citation>
    <scope>NUCLEOTIDE SEQUENCE [LARGE SCALE GENOMIC DNA]</scope>
    <source>
        <strain evidence="13">cv. PBC81</strain>
    </source>
</reference>
<evidence type="ECO:0000256" key="5">
    <source>
        <dbReference type="ARBA" id="ARBA00023125"/>
    </source>
</evidence>
<dbReference type="InterPro" id="IPR002119">
    <property type="entry name" value="Histone_H2A"/>
</dbReference>
<dbReference type="Pfam" id="PF16211">
    <property type="entry name" value="Histone_H2A_C"/>
    <property type="match status" value="1"/>
</dbReference>
<evidence type="ECO:0000256" key="8">
    <source>
        <dbReference type="RuleBase" id="RU003767"/>
    </source>
</evidence>
<keyword evidence="13" id="KW-1185">Reference proteome</keyword>
<evidence type="ECO:0000256" key="4">
    <source>
        <dbReference type="ARBA" id="ARBA00022454"/>
    </source>
</evidence>
<evidence type="ECO:0000256" key="3">
    <source>
        <dbReference type="ARBA" id="ARBA00010691"/>
    </source>
</evidence>
<dbReference type="GO" id="GO:0030527">
    <property type="term" value="F:structural constituent of chromatin"/>
    <property type="evidence" value="ECO:0007669"/>
    <property type="project" value="InterPro"/>
</dbReference>
<feature type="domain" description="Histone H2A C-terminal" evidence="11">
    <location>
        <begin position="96"/>
        <end position="120"/>
    </location>
</feature>
<dbReference type="GO" id="GO:0005634">
    <property type="term" value="C:nucleus"/>
    <property type="evidence" value="ECO:0007669"/>
    <property type="project" value="UniProtKB-SubCell"/>
</dbReference>
<comment type="subcellular location">
    <subcellularLocation>
        <location evidence="2">Chromosome</location>
    </subcellularLocation>
    <subcellularLocation>
        <location evidence="1 8">Nucleus</location>
    </subcellularLocation>
</comment>
<keyword evidence="6 8" id="KW-0539">Nucleus</keyword>
<comment type="similarity">
    <text evidence="3 8">Belongs to the histone H2A family.</text>
</comment>
<keyword evidence="7 8" id="KW-0544">Nucleosome core</keyword>
<dbReference type="EMBL" id="MLFT02000007">
    <property type="protein sequence ID" value="PHT43859.1"/>
    <property type="molecule type" value="Genomic_DNA"/>
</dbReference>
<dbReference type="InterPro" id="IPR009072">
    <property type="entry name" value="Histone-fold"/>
</dbReference>
<evidence type="ECO:0000256" key="7">
    <source>
        <dbReference type="ARBA" id="ARBA00023269"/>
    </source>
</evidence>
<dbReference type="Gene3D" id="1.10.20.10">
    <property type="entry name" value="Histone, subunit A"/>
    <property type="match status" value="1"/>
</dbReference>
<evidence type="ECO:0000256" key="2">
    <source>
        <dbReference type="ARBA" id="ARBA00004286"/>
    </source>
</evidence>
<dbReference type="SUPFAM" id="SSF47113">
    <property type="entry name" value="Histone-fold"/>
    <property type="match status" value="1"/>
</dbReference>
<dbReference type="Pfam" id="PF00125">
    <property type="entry name" value="Histone"/>
    <property type="match status" value="1"/>
</dbReference>
<dbReference type="GO" id="GO:0046982">
    <property type="term" value="F:protein heterodimerization activity"/>
    <property type="evidence" value="ECO:0007669"/>
    <property type="project" value="InterPro"/>
</dbReference>
<dbReference type="AlphaFoldDB" id="A0A2G2WFB4"/>
<dbReference type="PRINTS" id="PR00620">
    <property type="entry name" value="HISTONEH2A"/>
</dbReference>
<evidence type="ECO:0000313" key="12">
    <source>
        <dbReference type="EMBL" id="PHT43859.1"/>
    </source>
</evidence>
<dbReference type="InterPro" id="IPR032454">
    <property type="entry name" value="Histone_H2A_C"/>
</dbReference>
<evidence type="ECO:0000256" key="9">
    <source>
        <dbReference type="SAM" id="MobiDB-lite"/>
    </source>
</evidence>
<dbReference type="FunFam" id="1.10.20.10:FF:000093">
    <property type="entry name" value="Histone H2A"/>
    <property type="match status" value="1"/>
</dbReference>
<accession>A0A2G2WFB4</accession>
<dbReference type="InterPro" id="IPR007125">
    <property type="entry name" value="H2A/H2B/H3"/>
</dbReference>
<name>A0A2G2WFB4_CAPBA</name>
<proteinExistence type="inferred from homology"/>
<feature type="domain" description="Core Histone H2A/H2B/H3" evidence="10">
    <location>
        <begin position="17"/>
        <end position="93"/>
    </location>
</feature>
<evidence type="ECO:0000256" key="6">
    <source>
        <dbReference type="ARBA" id="ARBA00023242"/>
    </source>
</evidence>
<evidence type="ECO:0000259" key="11">
    <source>
        <dbReference type="Pfam" id="PF16211"/>
    </source>
</evidence>
<comment type="caution">
    <text evidence="12">The sequence shown here is derived from an EMBL/GenBank/DDBJ whole genome shotgun (WGS) entry which is preliminary data.</text>
</comment>
<gene>
    <name evidence="12" type="ORF">CQW23_17884</name>
</gene>
<reference evidence="13" key="2">
    <citation type="journal article" date="2017" name="J. Anim. Genet.">
        <title>Multiple reference genome sequences of hot pepper reveal the massive evolution of plant disease resistance genes by retroduplication.</title>
        <authorList>
            <person name="Kim S."/>
            <person name="Park J."/>
            <person name="Yeom S.-I."/>
            <person name="Kim Y.-M."/>
            <person name="Seo E."/>
            <person name="Kim K.-T."/>
            <person name="Kim M.-S."/>
            <person name="Lee J.M."/>
            <person name="Cheong K."/>
            <person name="Shin H.-S."/>
            <person name="Kim S.-B."/>
            <person name="Han K."/>
            <person name="Lee J."/>
            <person name="Park M."/>
            <person name="Lee H.-A."/>
            <person name="Lee H.-Y."/>
            <person name="Lee Y."/>
            <person name="Oh S."/>
            <person name="Lee J.H."/>
            <person name="Choi E."/>
            <person name="Choi E."/>
            <person name="Lee S.E."/>
            <person name="Jeon J."/>
            <person name="Kim H."/>
            <person name="Choi G."/>
            <person name="Song H."/>
            <person name="Lee J."/>
            <person name="Lee S.-C."/>
            <person name="Kwon J.-K."/>
            <person name="Lee H.-Y."/>
            <person name="Koo N."/>
            <person name="Hong Y."/>
            <person name="Kim R.W."/>
            <person name="Kang W.-H."/>
            <person name="Huh J.H."/>
            <person name="Kang B.-C."/>
            <person name="Yang T.-J."/>
            <person name="Lee Y.-H."/>
            <person name="Bennetzen J.L."/>
            <person name="Choi D."/>
        </authorList>
    </citation>
    <scope>NUCLEOTIDE SEQUENCE [LARGE SCALE GENOMIC DNA]</scope>
    <source>
        <strain evidence="13">cv. PBC81</strain>
    </source>
</reference>
<dbReference type="GO" id="GO:0003677">
    <property type="term" value="F:DNA binding"/>
    <property type="evidence" value="ECO:0007669"/>
    <property type="project" value="UniProtKB-KW"/>
</dbReference>
<dbReference type="GO" id="GO:0000786">
    <property type="term" value="C:nucleosome"/>
    <property type="evidence" value="ECO:0007669"/>
    <property type="project" value="UniProtKB-KW"/>
</dbReference>
<feature type="region of interest" description="Disordered" evidence="9">
    <location>
        <begin position="1"/>
        <end position="22"/>
    </location>
</feature>
<evidence type="ECO:0000256" key="1">
    <source>
        <dbReference type="ARBA" id="ARBA00004123"/>
    </source>
</evidence>
<dbReference type="PROSITE" id="PS00046">
    <property type="entry name" value="HISTONE_H2A"/>
    <property type="match status" value="1"/>
</dbReference>